<comment type="subcellular location">
    <subcellularLocation>
        <location evidence="1">Cytoplasm</location>
    </subcellularLocation>
</comment>
<dbReference type="EMBL" id="GL832961">
    <property type="protein sequence ID" value="EGD82629.1"/>
    <property type="molecule type" value="Genomic_DNA"/>
</dbReference>
<evidence type="ECO:0000256" key="5">
    <source>
        <dbReference type="ARBA" id="ARBA00023242"/>
    </source>
</evidence>
<dbReference type="PROSITE" id="PS51366">
    <property type="entry name" value="MI"/>
    <property type="match status" value="2"/>
</dbReference>
<feature type="domain" description="MI" evidence="7">
    <location>
        <begin position="243"/>
        <end position="367"/>
    </location>
</feature>
<keyword evidence="5" id="KW-0539">Nucleus</keyword>
<feature type="domain" description="MI" evidence="7">
    <location>
        <begin position="79"/>
        <end position="201"/>
    </location>
</feature>
<keyword evidence="3" id="KW-0963">Cytoplasm</keyword>
<feature type="compositionally biased region" description="Basic residues" evidence="6">
    <location>
        <begin position="16"/>
        <end position="29"/>
    </location>
</feature>
<dbReference type="AlphaFoldDB" id="F2U4R3"/>
<evidence type="ECO:0000313" key="8">
    <source>
        <dbReference type="EMBL" id="EGD82629.1"/>
    </source>
</evidence>
<dbReference type="GO" id="GO:0005829">
    <property type="term" value="C:cytosol"/>
    <property type="evidence" value="ECO:0007669"/>
    <property type="project" value="TreeGrafter"/>
</dbReference>
<accession>F2U4R3</accession>
<dbReference type="PANTHER" id="PTHR12626:SF0">
    <property type="entry name" value="PROGRAMMED CELL DEATH PROTEIN 4"/>
    <property type="match status" value="1"/>
</dbReference>
<dbReference type="OMA" id="TRTHPQY"/>
<organism evidence="9">
    <name type="scientific">Salpingoeca rosetta (strain ATCC 50818 / BSB-021)</name>
    <dbReference type="NCBI Taxonomy" id="946362"/>
    <lineage>
        <taxon>Eukaryota</taxon>
        <taxon>Choanoflagellata</taxon>
        <taxon>Craspedida</taxon>
        <taxon>Salpingoecidae</taxon>
        <taxon>Salpingoeca</taxon>
    </lineage>
</organism>
<evidence type="ECO:0000256" key="2">
    <source>
        <dbReference type="ARBA" id="ARBA00005497"/>
    </source>
</evidence>
<protein>
    <recommendedName>
        <fullName evidence="7">MI domain-containing protein</fullName>
    </recommendedName>
</protein>
<dbReference type="STRING" id="946362.F2U4R3"/>
<dbReference type="GO" id="GO:0005634">
    <property type="term" value="C:nucleus"/>
    <property type="evidence" value="ECO:0007669"/>
    <property type="project" value="TreeGrafter"/>
</dbReference>
<dbReference type="InParanoid" id="F2U4R3"/>
<gene>
    <name evidence="8" type="ORF">PTSG_03286</name>
</gene>
<dbReference type="InterPro" id="IPR039778">
    <property type="entry name" value="PDCD4"/>
</dbReference>
<sequence length="390" mass="44615">MSFEFVSVPAFATRQPRGRARKCRPRKQGAGRGGWGRLDDFDMQPLPIDQEDPIYDATNDDDDGSTEWVESYPTFDEKTIVRMLRGFMQELFSHGDVTETLRACERVNWPESKHIVVQTIIPFSFSFKDAERELTSTVLAYFVQQQFLSTGDVERGFNALLEQLPSLLLDAPKASEYLYKFITRAVSHGCVSHTFVFQHPLTSQDGPQADVLHRAQAMLTAPHNKILIDKIWGDHAEFRDLGFAKSRIHTLLQELLVSSDVSEACRCIHDLSEPHFVHEVVYQAVYLAMECGMQPRVLDLVCELLSRMSTSGLCSSDQMTMGFRRVYNALDDILIDLPHGYRHLAYVVDACYNRDAITATCVQELPQRPYRRRREISEAESEMSMDTDEW</sequence>
<dbReference type="eggNOG" id="KOG0403">
    <property type="taxonomic scope" value="Eukaryota"/>
</dbReference>
<evidence type="ECO:0000259" key="7">
    <source>
        <dbReference type="PROSITE" id="PS51366"/>
    </source>
</evidence>
<evidence type="ECO:0000256" key="6">
    <source>
        <dbReference type="SAM" id="MobiDB-lite"/>
    </source>
</evidence>
<feature type="region of interest" description="Disordered" evidence="6">
    <location>
        <begin position="14"/>
        <end position="42"/>
    </location>
</feature>
<dbReference type="RefSeq" id="XP_004995865.1">
    <property type="nucleotide sequence ID" value="XM_004995808.1"/>
</dbReference>
<dbReference type="InterPro" id="IPR016024">
    <property type="entry name" value="ARM-type_fold"/>
</dbReference>
<dbReference type="GeneID" id="16076451"/>
<name>F2U4R3_SALR5</name>
<dbReference type="SUPFAM" id="SSF48371">
    <property type="entry name" value="ARM repeat"/>
    <property type="match status" value="2"/>
</dbReference>
<dbReference type="OrthoDB" id="414546at2759"/>
<evidence type="ECO:0000256" key="4">
    <source>
        <dbReference type="ARBA" id="ARBA00022737"/>
    </source>
</evidence>
<dbReference type="GO" id="GO:0045892">
    <property type="term" value="P:negative regulation of DNA-templated transcription"/>
    <property type="evidence" value="ECO:0007669"/>
    <property type="project" value="InterPro"/>
</dbReference>
<reference evidence="8" key="1">
    <citation type="submission" date="2009-08" db="EMBL/GenBank/DDBJ databases">
        <title>Annotation of Salpingoeca rosetta.</title>
        <authorList>
            <consortium name="The Broad Institute Genome Sequencing Platform"/>
            <person name="Russ C."/>
            <person name="Cuomo C."/>
            <person name="Burger G."/>
            <person name="Gray M.W."/>
            <person name="Holland P.W.H."/>
            <person name="King N."/>
            <person name="Lang F.B.F."/>
            <person name="Roger A.J."/>
            <person name="Ruiz-Trillo I."/>
            <person name="Young S.K."/>
            <person name="Zeng Q."/>
            <person name="Gargeya S."/>
            <person name="Alvarado L."/>
            <person name="Berlin A."/>
            <person name="Chapman S.B."/>
            <person name="Chen Z."/>
            <person name="Freedman E."/>
            <person name="Gellesch M."/>
            <person name="Goldberg J."/>
            <person name="Griggs A."/>
            <person name="Gujja S."/>
            <person name="Heilman E."/>
            <person name="Heiman D."/>
            <person name="Howarth C."/>
            <person name="Mehta T."/>
            <person name="Neiman D."/>
            <person name="Pearson M."/>
            <person name="Roberts A."/>
            <person name="Saif S."/>
            <person name="Shea T."/>
            <person name="Shenoy N."/>
            <person name="Sisk P."/>
            <person name="Stolte C."/>
            <person name="Sykes S."/>
            <person name="White J."/>
            <person name="Yandava C."/>
            <person name="Haas B."/>
            <person name="Nusbaum C."/>
            <person name="Birren B."/>
        </authorList>
    </citation>
    <scope>NUCLEOTIDE SEQUENCE [LARGE SCALE GENOMIC DNA]</scope>
    <source>
        <strain evidence="8">ATCC 50818</strain>
    </source>
</reference>
<dbReference type="SMART" id="SM00544">
    <property type="entry name" value="MA3"/>
    <property type="match status" value="2"/>
</dbReference>
<dbReference type="FunCoup" id="F2U4R3">
    <property type="interactions" value="1563"/>
</dbReference>
<dbReference type="Gene3D" id="1.25.40.180">
    <property type="match status" value="2"/>
</dbReference>
<dbReference type="KEGG" id="sre:PTSG_03286"/>
<dbReference type="InterPro" id="IPR003891">
    <property type="entry name" value="Initiation_fac_eIF4g_MI"/>
</dbReference>
<evidence type="ECO:0000256" key="3">
    <source>
        <dbReference type="ARBA" id="ARBA00022490"/>
    </source>
</evidence>
<keyword evidence="4" id="KW-0677">Repeat</keyword>
<dbReference type="Pfam" id="PF02847">
    <property type="entry name" value="MA3"/>
    <property type="match status" value="2"/>
</dbReference>
<evidence type="ECO:0000313" key="9">
    <source>
        <dbReference type="Proteomes" id="UP000007799"/>
    </source>
</evidence>
<evidence type="ECO:0000256" key="1">
    <source>
        <dbReference type="ARBA" id="ARBA00004496"/>
    </source>
</evidence>
<dbReference type="PANTHER" id="PTHR12626">
    <property type="entry name" value="PROGRAMMED CELL DEATH 4"/>
    <property type="match status" value="1"/>
</dbReference>
<keyword evidence="9" id="KW-1185">Reference proteome</keyword>
<proteinExistence type="inferred from homology"/>
<dbReference type="Proteomes" id="UP000007799">
    <property type="component" value="Unassembled WGS sequence"/>
</dbReference>
<comment type="similarity">
    <text evidence="2">Belongs to the PDCD4 family.</text>
</comment>